<evidence type="ECO:0000313" key="2">
    <source>
        <dbReference type="EMBL" id="VFU36747.1"/>
    </source>
</evidence>
<feature type="region of interest" description="Disordered" evidence="1">
    <location>
        <begin position="1"/>
        <end position="30"/>
    </location>
</feature>
<protein>
    <submittedName>
        <fullName evidence="2">Uncharacterized protein</fullName>
    </submittedName>
</protein>
<gene>
    <name evidence="2" type="ORF">SVIM_LOCUS188248</name>
</gene>
<reference evidence="2" key="1">
    <citation type="submission" date="2019-03" db="EMBL/GenBank/DDBJ databases">
        <authorList>
            <person name="Mank J."/>
            <person name="Almeida P."/>
        </authorList>
    </citation>
    <scope>NUCLEOTIDE SEQUENCE</scope>
    <source>
        <strain evidence="2">78183</strain>
    </source>
</reference>
<accession>A0A6N2L766</accession>
<sequence length="86" mass="9904">MSPAAKQHRAKHHVSAKHLRGGTTDQHQDSTFEHRMYGQVVEHERNQVCVKVGHRVVCNENVDEVAAEFIKLKHKKFELSKTMSMN</sequence>
<feature type="compositionally biased region" description="Basic residues" evidence="1">
    <location>
        <begin position="1"/>
        <end position="20"/>
    </location>
</feature>
<name>A0A6N2L766_SALVM</name>
<dbReference type="AlphaFoldDB" id="A0A6N2L766"/>
<dbReference type="EMBL" id="CAADRP010001158">
    <property type="protein sequence ID" value="VFU36747.1"/>
    <property type="molecule type" value="Genomic_DNA"/>
</dbReference>
<proteinExistence type="predicted"/>
<organism evidence="2">
    <name type="scientific">Salix viminalis</name>
    <name type="common">Common osier</name>
    <name type="synonym">Basket willow</name>
    <dbReference type="NCBI Taxonomy" id="40686"/>
    <lineage>
        <taxon>Eukaryota</taxon>
        <taxon>Viridiplantae</taxon>
        <taxon>Streptophyta</taxon>
        <taxon>Embryophyta</taxon>
        <taxon>Tracheophyta</taxon>
        <taxon>Spermatophyta</taxon>
        <taxon>Magnoliopsida</taxon>
        <taxon>eudicotyledons</taxon>
        <taxon>Gunneridae</taxon>
        <taxon>Pentapetalae</taxon>
        <taxon>rosids</taxon>
        <taxon>fabids</taxon>
        <taxon>Malpighiales</taxon>
        <taxon>Salicaceae</taxon>
        <taxon>Saliceae</taxon>
        <taxon>Salix</taxon>
    </lineage>
</organism>
<evidence type="ECO:0000256" key="1">
    <source>
        <dbReference type="SAM" id="MobiDB-lite"/>
    </source>
</evidence>